<dbReference type="AlphaFoldDB" id="A0A0B6YI14"/>
<dbReference type="InterPro" id="IPR053966">
    <property type="entry name" value="INTS1_INTS2-bd"/>
</dbReference>
<sequence length="113" mass="12742">GEDIFGTDKTKRKKNKKHQQLLARLQDLVHSSSTESKTMKEVLDYFLQRLASVQASTRQQAVKGLSSVVASVTKSPEMVEDESMDTDIKLPESGDWLLEHMPSLPLFHEVKDS</sequence>
<organism evidence="2">
    <name type="scientific">Arion vulgaris</name>
    <dbReference type="NCBI Taxonomy" id="1028688"/>
    <lineage>
        <taxon>Eukaryota</taxon>
        <taxon>Metazoa</taxon>
        <taxon>Spiralia</taxon>
        <taxon>Lophotrochozoa</taxon>
        <taxon>Mollusca</taxon>
        <taxon>Gastropoda</taxon>
        <taxon>Heterobranchia</taxon>
        <taxon>Euthyneura</taxon>
        <taxon>Panpulmonata</taxon>
        <taxon>Eupulmonata</taxon>
        <taxon>Stylommatophora</taxon>
        <taxon>Helicina</taxon>
        <taxon>Arionoidea</taxon>
        <taxon>Arionidae</taxon>
        <taxon>Arion</taxon>
    </lineage>
</organism>
<accession>A0A0B6YI14</accession>
<dbReference type="PANTHER" id="PTHR21224:SF1">
    <property type="entry name" value="INTEGRATOR COMPLEX SUBUNIT 1"/>
    <property type="match status" value="1"/>
</dbReference>
<name>A0A0B6YI14_9EUPU</name>
<evidence type="ECO:0000313" key="2">
    <source>
        <dbReference type="EMBL" id="CEK55863.1"/>
    </source>
</evidence>
<dbReference type="InterPro" id="IPR038902">
    <property type="entry name" value="INTS1"/>
</dbReference>
<protein>
    <recommendedName>
        <fullName evidence="1">Integrator complex subunit 1 INTS2-binding domain-containing protein</fullName>
    </recommendedName>
</protein>
<dbReference type="GO" id="GO:0032039">
    <property type="term" value="C:integrator complex"/>
    <property type="evidence" value="ECO:0007669"/>
    <property type="project" value="InterPro"/>
</dbReference>
<feature type="domain" description="Integrator complex subunit 1 INTS2-binding" evidence="1">
    <location>
        <begin position="41"/>
        <end position="112"/>
    </location>
</feature>
<dbReference type="Pfam" id="PF22929">
    <property type="entry name" value="INTS1_INTS2-bd"/>
    <property type="match status" value="1"/>
</dbReference>
<feature type="non-terminal residue" evidence="2">
    <location>
        <position position="113"/>
    </location>
</feature>
<proteinExistence type="predicted"/>
<reference evidence="2" key="1">
    <citation type="submission" date="2014-12" db="EMBL/GenBank/DDBJ databases">
        <title>Insight into the proteome of Arion vulgaris.</title>
        <authorList>
            <person name="Aradska J."/>
            <person name="Bulat T."/>
            <person name="Smidak R."/>
            <person name="Sarate P."/>
            <person name="Gangsoo J."/>
            <person name="Sialana F."/>
            <person name="Bilban M."/>
            <person name="Lubec G."/>
        </authorList>
    </citation>
    <scope>NUCLEOTIDE SEQUENCE</scope>
    <source>
        <tissue evidence="2">Skin</tissue>
    </source>
</reference>
<evidence type="ECO:0000259" key="1">
    <source>
        <dbReference type="Pfam" id="PF22929"/>
    </source>
</evidence>
<dbReference type="GO" id="GO:0034474">
    <property type="term" value="P:U2 snRNA 3'-end processing"/>
    <property type="evidence" value="ECO:0007669"/>
    <property type="project" value="InterPro"/>
</dbReference>
<feature type="non-terminal residue" evidence="2">
    <location>
        <position position="1"/>
    </location>
</feature>
<gene>
    <name evidence="2" type="primary">ORF26222</name>
</gene>
<dbReference type="PANTHER" id="PTHR21224">
    <property type="entry name" value="INTEGRATOR COMPLEX SUBUNIT 1"/>
    <property type="match status" value="1"/>
</dbReference>
<dbReference type="EMBL" id="HACG01008998">
    <property type="protein sequence ID" value="CEK55863.1"/>
    <property type="molecule type" value="Transcribed_RNA"/>
</dbReference>